<comment type="function">
    <text evidence="6">Provides the precursors necessary for DNA synthesis. Catalyzes the biosynthesis of deoxyribonucleotides from the corresponding ribonucleotides.</text>
</comment>
<evidence type="ECO:0000256" key="1">
    <source>
        <dbReference type="ARBA" id="ARBA00010406"/>
    </source>
</evidence>
<accession>A0A097EM15</accession>
<comment type="similarity">
    <text evidence="1 6">Belongs to the ribonucleoside diphosphate reductase large chain family.</text>
</comment>
<feature type="domain" description="Ribonucleotide reductase large subunit C-terminal" evidence="8">
    <location>
        <begin position="403"/>
        <end position="552"/>
    </location>
</feature>
<dbReference type="CDD" id="cd01679">
    <property type="entry name" value="RNR_I"/>
    <property type="match status" value="1"/>
</dbReference>
<dbReference type="EMBL" id="CP009574">
    <property type="protein sequence ID" value="AIT08605.1"/>
    <property type="molecule type" value="Genomic_DNA"/>
</dbReference>
<evidence type="ECO:0000259" key="7">
    <source>
        <dbReference type="Pfam" id="PF00317"/>
    </source>
</evidence>
<evidence type="ECO:0000256" key="2">
    <source>
        <dbReference type="ARBA" id="ARBA00012274"/>
    </source>
</evidence>
<dbReference type="InterPro" id="IPR039718">
    <property type="entry name" value="Rrm1"/>
</dbReference>
<feature type="domain" description="Ribonucleotide reductase large subunit C-terminal" evidence="8">
    <location>
        <begin position="93"/>
        <end position="401"/>
    </location>
</feature>
<dbReference type="SUPFAM" id="SSF51998">
    <property type="entry name" value="PFL-like glycyl radical enzymes"/>
    <property type="match status" value="1"/>
</dbReference>
<dbReference type="Pfam" id="PF00317">
    <property type="entry name" value="Ribonuc_red_lgN"/>
    <property type="match status" value="1"/>
</dbReference>
<dbReference type="UniPathway" id="UPA00326"/>
<dbReference type="OrthoDB" id="9762933at2"/>
<dbReference type="InterPro" id="IPR000788">
    <property type="entry name" value="RNR_lg_C"/>
</dbReference>
<proteinExistence type="inferred from homology"/>
<dbReference type="AlphaFoldDB" id="A0A097EM15"/>
<dbReference type="NCBIfam" id="NF006577">
    <property type="entry name" value="PRK09102.1"/>
    <property type="match status" value="1"/>
</dbReference>
<keyword evidence="4 6" id="KW-0215">Deoxyribonucleotide synthesis</keyword>
<evidence type="ECO:0000259" key="8">
    <source>
        <dbReference type="Pfam" id="PF02867"/>
    </source>
</evidence>
<dbReference type="Gene3D" id="3.20.70.20">
    <property type="match status" value="1"/>
</dbReference>
<dbReference type="STRING" id="1547445.LO80_00525"/>
<evidence type="ECO:0000256" key="5">
    <source>
        <dbReference type="ARBA" id="ARBA00047754"/>
    </source>
</evidence>
<name>A0A097EM15_9GAMM</name>
<keyword evidence="3 6" id="KW-0560">Oxidoreductase</keyword>
<reference evidence="9 10" key="1">
    <citation type="submission" date="2014-10" db="EMBL/GenBank/DDBJ databases">
        <title>Whole genome sequence of Francisella endociliophora strain FSC1006, isolated from a laboratory culture of the marine ciliate Euplotes raikovi.</title>
        <authorList>
            <person name="Granberg M."/>
            <person name="Backman S."/>
            <person name="Lundmark E."/>
            <person name="Nilsson E."/>
            <person name="Karlsson E."/>
            <person name="Thelaus J."/>
            <person name="Ohrman C."/>
            <person name="Larkeryd A."/>
            <person name="Stenberg P."/>
        </authorList>
    </citation>
    <scope>NUCLEOTIDE SEQUENCE [LARGE SCALE GENOMIC DNA]</scope>
    <source>
        <strain evidence="9 10">FSC1006</strain>
    </source>
</reference>
<sequence length="590" mass="66593">MSKENYLGINIDISKDQELSEQAQQLLTNYYCLENEPSPQYGFARAAVAYSFGDMNLAQRIYDAASRGWFMFASPVLSNAPLPGAKVKSLPISCFLSYVPDSLDGLIEHSSELRWLSVKGGGVGGHWSKVRAVSDKAPGPIPFMHTVDADMVAYRQGKTRKGSYAAYMDVSHPDIVEFLGIRVPTGDVNRKCLNLHHAVNLTDDFMQAVANDEDWKLVDPDDKTVRDVVKARRIWETILETRYRTGEPYLNFIDTANRALPKAQKDLGLTIKGSNLCNEIHLVTDENRTAVCCLSSVNLEKYDEWKDTTLIKDLIRFLDNVLQFFIDHAGDEISKARYSASRERSLGLGAMGFHSYLQLHRVPFESQRAKELNEEIFKLVKEQAVEETLILGEEKGEAPDMVGTGRRNAHLLAIAPNANSSLILNTSPSIEPWKANAFTSRTRVGSHLNKNKYLEQELEKIGKNNEETWSEIITNGGSVQHLDFLSENIKDVFKTAIEMDQDWLVYLGGERQKYLCQGQSLNIFFPAGASREYLHKAHFNAWKYGCKGLYYLRTETSNRAENISKKVEKQRLVEFSELKQSESECIACEG</sequence>
<evidence type="ECO:0000256" key="4">
    <source>
        <dbReference type="ARBA" id="ARBA00023116"/>
    </source>
</evidence>
<protein>
    <recommendedName>
        <fullName evidence="2 6">Ribonucleoside-diphosphate reductase</fullName>
        <ecNumber evidence="2 6">1.17.4.1</ecNumber>
    </recommendedName>
</protein>
<organism evidence="9 10">
    <name type="scientific">Candidatus Francisella endociliophora</name>
    <dbReference type="NCBI Taxonomy" id="653937"/>
    <lineage>
        <taxon>Bacteria</taxon>
        <taxon>Pseudomonadati</taxon>
        <taxon>Pseudomonadota</taxon>
        <taxon>Gammaproteobacteria</taxon>
        <taxon>Thiotrichales</taxon>
        <taxon>Francisellaceae</taxon>
        <taxon>Francisella</taxon>
    </lineage>
</organism>
<evidence type="ECO:0000313" key="10">
    <source>
        <dbReference type="Proteomes" id="UP000029672"/>
    </source>
</evidence>
<dbReference type="Pfam" id="PF02867">
    <property type="entry name" value="Ribonuc_red_lgC"/>
    <property type="match status" value="2"/>
</dbReference>
<feature type="domain" description="Ribonucleotide reductase large subunit N-terminal" evidence="7">
    <location>
        <begin position="18"/>
        <end position="83"/>
    </location>
</feature>
<dbReference type="KEGG" id="frf:LO80_00525"/>
<dbReference type="GO" id="GO:0009263">
    <property type="term" value="P:deoxyribonucleotide biosynthetic process"/>
    <property type="evidence" value="ECO:0007669"/>
    <property type="project" value="UniProtKB-KW"/>
</dbReference>
<dbReference type="SUPFAM" id="SSF48168">
    <property type="entry name" value="R1 subunit of ribonucleotide reductase, N-terminal domain"/>
    <property type="match status" value="1"/>
</dbReference>
<dbReference type="InterPro" id="IPR008926">
    <property type="entry name" value="RNR_R1-su_N"/>
</dbReference>
<dbReference type="InterPro" id="IPR013509">
    <property type="entry name" value="RNR_lsu_N"/>
</dbReference>
<gene>
    <name evidence="9" type="ORF">LO80_00525</name>
</gene>
<dbReference type="GO" id="GO:0005971">
    <property type="term" value="C:ribonucleoside-diphosphate reductase complex"/>
    <property type="evidence" value="ECO:0007669"/>
    <property type="project" value="TreeGrafter"/>
</dbReference>
<dbReference type="EC" id="1.17.4.1" evidence="2 6"/>
<dbReference type="GO" id="GO:0004748">
    <property type="term" value="F:ribonucleoside-diphosphate reductase activity, thioredoxin disulfide as acceptor"/>
    <property type="evidence" value="ECO:0007669"/>
    <property type="project" value="UniProtKB-EC"/>
</dbReference>
<dbReference type="Proteomes" id="UP000029672">
    <property type="component" value="Chromosome"/>
</dbReference>
<evidence type="ECO:0000313" key="9">
    <source>
        <dbReference type="EMBL" id="AIT08605.1"/>
    </source>
</evidence>
<dbReference type="eggNOG" id="COG0209">
    <property type="taxonomic scope" value="Bacteria"/>
</dbReference>
<dbReference type="GO" id="GO:0005524">
    <property type="term" value="F:ATP binding"/>
    <property type="evidence" value="ECO:0007669"/>
    <property type="project" value="InterPro"/>
</dbReference>
<dbReference type="RefSeq" id="WP_040007583.1">
    <property type="nucleotide sequence ID" value="NZ_CP009574.1"/>
</dbReference>
<dbReference type="HOGENOM" id="CLU_000404_7_0_6"/>
<comment type="catalytic activity">
    <reaction evidence="5 6">
        <text>a 2'-deoxyribonucleoside 5'-diphosphate + [thioredoxin]-disulfide + H2O = a ribonucleoside 5'-diphosphate + [thioredoxin]-dithiol</text>
        <dbReference type="Rhea" id="RHEA:23252"/>
        <dbReference type="Rhea" id="RHEA-COMP:10698"/>
        <dbReference type="Rhea" id="RHEA-COMP:10700"/>
        <dbReference type="ChEBI" id="CHEBI:15377"/>
        <dbReference type="ChEBI" id="CHEBI:29950"/>
        <dbReference type="ChEBI" id="CHEBI:50058"/>
        <dbReference type="ChEBI" id="CHEBI:57930"/>
        <dbReference type="ChEBI" id="CHEBI:73316"/>
        <dbReference type="EC" id="1.17.4.1"/>
    </reaction>
</comment>
<dbReference type="PANTHER" id="PTHR11573">
    <property type="entry name" value="RIBONUCLEOSIDE-DIPHOSPHATE REDUCTASE LARGE CHAIN"/>
    <property type="match status" value="1"/>
</dbReference>
<dbReference type="PANTHER" id="PTHR11573:SF6">
    <property type="entry name" value="RIBONUCLEOSIDE-DIPHOSPHATE REDUCTASE LARGE SUBUNIT"/>
    <property type="match status" value="1"/>
</dbReference>
<dbReference type="PRINTS" id="PR01183">
    <property type="entry name" value="RIBORDTASEM1"/>
</dbReference>
<evidence type="ECO:0000256" key="6">
    <source>
        <dbReference type="RuleBase" id="RU003410"/>
    </source>
</evidence>
<evidence type="ECO:0000256" key="3">
    <source>
        <dbReference type="ARBA" id="ARBA00023002"/>
    </source>
</evidence>
<keyword evidence="10" id="KW-1185">Reference proteome</keyword>